<dbReference type="GO" id="GO:0016301">
    <property type="term" value="F:kinase activity"/>
    <property type="evidence" value="ECO:0007669"/>
    <property type="project" value="UniProtKB-KW"/>
</dbReference>
<evidence type="ECO:0000313" key="2">
    <source>
        <dbReference type="Proteomes" id="UP000535415"/>
    </source>
</evidence>
<gene>
    <name evidence="1" type="ORF">FHS72_001467</name>
</gene>
<dbReference type="GO" id="GO:0000160">
    <property type="term" value="P:phosphorelay signal transduction system"/>
    <property type="evidence" value="ECO:0007669"/>
    <property type="project" value="InterPro"/>
</dbReference>
<dbReference type="Gene3D" id="1.20.120.160">
    <property type="entry name" value="HPT domain"/>
    <property type="match status" value="1"/>
</dbReference>
<keyword evidence="1" id="KW-0418">Kinase</keyword>
<dbReference type="AlphaFoldDB" id="A0A7W9EZ73"/>
<protein>
    <submittedName>
        <fullName evidence="1">Chemotaxis protein histidine kinase CheA</fullName>
    </submittedName>
</protein>
<sequence>MIEHQKDLSYDDRIAQVRKRFIHTLKDRLDDVLNVVQGEPESSGGETHVRKVHRLLHDMSGNAAMLELDTIEQIVRKGVDIAEHVDTTGADLTQTQITALEAIIQDAHAAAAQLREHYSTL</sequence>
<name>A0A7W9EZ73_9RHOB</name>
<dbReference type="SUPFAM" id="SSF47226">
    <property type="entry name" value="Histidine-containing phosphotransfer domain, HPT domain"/>
    <property type="match status" value="1"/>
</dbReference>
<dbReference type="RefSeq" id="WP_183527576.1">
    <property type="nucleotide sequence ID" value="NZ_JACIJM010000003.1"/>
</dbReference>
<dbReference type="EMBL" id="JACIJM010000003">
    <property type="protein sequence ID" value="MBB5721855.1"/>
    <property type="molecule type" value="Genomic_DNA"/>
</dbReference>
<organism evidence="1 2">
    <name type="scientific">Yoonia ponticola</name>
    <dbReference type="NCBI Taxonomy" id="1524255"/>
    <lineage>
        <taxon>Bacteria</taxon>
        <taxon>Pseudomonadati</taxon>
        <taxon>Pseudomonadota</taxon>
        <taxon>Alphaproteobacteria</taxon>
        <taxon>Rhodobacterales</taxon>
        <taxon>Paracoccaceae</taxon>
        <taxon>Yoonia</taxon>
    </lineage>
</organism>
<proteinExistence type="predicted"/>
<accession>A0A7W9EZ73</accession>
<keyword evidence="1" id="KW-0808">Transferase</keyword>
<comment type="caution">
    <text evidence="1">The sequence shown here is derived from an EMBL/GenBank/DDBJ whole genome shotgun (WGS) entry which is preliminary data.</text>
</comment>
<reference evidence="1 2" key="1">
    <citation type="submission" date="2020-08" db="EMBL/GenBank/DDBJ databases">
        <title>Genomic Encyclopedia of Type Strains, Phase IV (KMG-IV): sequencing the most valuable type-strain genomes for metagenomic binning, comparative biology and taxonomic classification.</title>
        <authorList>
            <person name="Goeker M."/>
        </authorList>
    </citation>
    <scope>NUCLEOTIDE SEQUENCE [LARGE SCALE GENOMIC DNA]</scope>
    <source>
        <strain evidence="1 2">DSM 101064</strain>
    </source>
</reference>
<dbReference type="Proteomes" id="UP000535415">
    <property type="component" value="Unassembled WGS sequence"/>
</dbReference>
<keyword evidence="2" id="KW-1185">Reference proteome</keyword>
<evidence type="ECO:0000313" key="1">
    <source>
        <dbReference type="EMBL" id="MBB5721855.1"/>
    </source>
</evidence>
<dbReference type="InterPro" id="IPR036641">
    <property type="entry name" value="HPT_dom_sf"/>
</dbReference>